<keyword evidence="3 6" id="KW-1133">Transmembrane helix</keyword>
<evidence type="ECO:0000256" key="2">
    <source>
        <dbReference type="ARBA" id="ARBA00022692"/>
    </source>
</evidence>
<feature type="compositionally biased region" description="Polar residues" evidence="5">
    <location>
        <begin position="255"/>
        <end position="266"/>
    </location>
</feature>
<dbReference type="SUPFAM" id="SSF81321">
    <property type="entry name" value="Family A G protein-coupled receptor-like"/>
    <property type="match status" value="1"/>
</dbReference>
<feature type="transmembrane region" description="Helical" evidence="6">
    <location>
        <begin position="84"/>
        <end position="109"/>
    </location>
</feature>
<dbReference type="STRING" id="441959.B8MFP3"/>
<dbReference type="PANTHER" id="PTHR23112">
    <property type="entry name" value="G PROTEIN-COUPLED RECEPTOR 157-RELATED"/>
    <property type="match status" value="1"/>
</dbReference>
<dbReference type="GO" id="GO:0005886">
    <property type="term" value="C:plasma membrane"/>
    <property type="evidence" value="ECO:0007669"/>
    <property type="project" value="TreeGrafter"/>
</dbReference>
<dbReference type="HOGENOM" id="CLU_024810_3_1_1"/>
<keyword evidence="4 6" id="KW-0472">Membrane</keyword>
<name>B8MFP3_TALSN</name>
<evidence type="ECO:0000259" key="7">
    <source>
        <dbReference type="PROSITE" id="PS50261"/>
    </source>
</evidence>
<evidence type="ECO:0000313" key="8">
    <source>
        <dbReference type="EMBL" id="EED17033.1"/>
    </source>
</evidence>
<sequence length="459" mass="51514">MSLSDQQLSAITAAERVTSILSVVGTTIVISTFLSSRAFRKPINRVVFFASWANILTNVGTFISRTAIAQREHGVALCWFQGFLIQWLMPADALWTLAMAFNVYLTFFHKYDAVKLRRLEWKYLVLCYGLPFIPPFIYFFIHSSSKGPVYGSATLWCWVSIEWDILRIAVFYGPVWFVILLTFAIYTRVGIDISRKRRMLRSFNKEASMMMDERLNNLFEIHASKVVHVTSEVVRDTSHSNDSNGSNSSSSNYNIDPNGNTNDNSHITAYPSYSVTIGRGDEFPLPPSAPSTVGSTSVKIAATPSRRTPRIDISSAAFAYCKYAMLYFVALIVTWVPSTINRVYSLFYPDQVVFGLQFVSALVLPLQGFWNSIIYIAVSWATVMDLIDRFSARFQRRSSLSSSNDATAGMKMNHSFPRKSSHLSPGAARNTGGQANRRVSDDAESTTYFAKDVEGRQGI</sequence>
<dbReference type="OMA" id="RMEIPYL"/>
<dbReference type="Gene3D" id="1.20.1070.10">
    <property type="entry name" value="Rhodopsin 7-helix transmembrane proteins"/>
    <property type="match status" value="1"/>
</dbReference>
<dbReference type="EMBL" id="EQ962656">
    <property type="protein sequence ID" value="EED17033.1"/>
    <property type="molecule type" value="Genomic_DNA"/>
</dbReference>
<protein>
    <submittedName>
        <fullName evidence="8">cAMP receptor-like protein, putative</fullName>
    </submittedName>
</protein>
<feature type="region of interest" description="Disordered" evidence="5">
    <location>
        <begin position="415"/>
        <end position="443"/>
    </location>
</feature>
<dbReference type="GO" id="GO:0007166">
    <property type="term" value="P:cell surface receptor signaling pathway"/>
    <property type="evidence" value="ECO:0007669"/>
    <property type="project" value="InterPro"/>
</dbReference>
<feature type="region of interest" description="Disordered" evidence="5">
    <location>
        <begin position="236"/>
        <end position="266"/>
    </location>
</feature>
<evidence type="ECO:0000256" key="4">
    <source>
        <dbReference type="ARBA" id="ARBA00023136"/>
    </source>
</evidence>
<evidence type="ECO:0000256" key="5">
    <source>
        <dbReference type="SAM" id="MobiDB-lite"/>
    </source>
</evidence>
<feature type="transmembrane region" description="Helical" evidence="6">
    <location>
        <begin position="20"/>
        <end position="39"/>
    </location>
</feature>
<keyword evidence="2 6" id="KW-0812">Transmembrane</keyword>
<accession>B8MFP3</accession>
<evidence type="ECO:0000313" key="9">
    <source>
        <dbReference type="Proteomes" id="UP000001745"/>
    </source>
</evidence>
<dbReference type="PhylomeDB" id="B8MFP3"/>
<feature type="transmembrane region" description="Helical" evidence="6">
    <location>
        <begin position="168"/>
        <end position="191"/>
    </location>
</feature>
<dbReference type="GO" id="GO:0004930">
    <property type="term" value="F:G protein-coupled receptor activity"/>
    <property type="evidence" value="ECO:0007669"/>
    <property type="project" value="TreeGrafter"/>
</dbReference>
<evidence type="ECO:0000256" key="3">
    <source>
        <dbReference type="ARBA" id="ARBA00022989"/>
    </source>
</evidence>
<dbReference type="InParanoid" id="B8MFP3"/>
<dbReference type="OrthoDB" id="18453at2759"/>
<organism evidence="8 9">
    <name type="scientific">Talaromyces stipitatus (strain ATCC 10500 / CBS 375.48 / QM 6759 / NRRL 1006)</name>
    <name type="common">Penicillium stipitatum</name>
    <dbReference type="NCBI Taxonomy" id="441959"/>
    <lineage>
        <taxon>Eukaryota</taxon>
        <taxon>Fungi</taxon>
        <taxon>Dikarya</taxon>
        <taxon>Ascomycota</taxon>
        <taxon>Pezizomycotina</taxon>
        <taxon>Eurotiomycetes</taxon>
        <taxon>Eurotiomycetidae</taxon>
        <taxon>Eurotiales</taxon>
        <taxon>Trichocomaceae</taxon>
        <taxon>Talaromyces</taxon>
        <taxon>Talaromyces sect. Talaromyces</taxon>
    </lineage>
</organism>
<dbReference type="GO" id="GO:0007189">
    <property type="term" value="P:adenylate cyclase-activating G protein-coupled receptor signaling pathway"/>
    <property type="evidence" value="ECO:0007669"/>
    <property type="project" value="TreeGrafter"/>
</dbReference>
<evidence type="ECO:0000256" key="1">
    <source>
        <dbReference type="ARBA" id="ARBA00004141"/>
    </source>
</evidence>
<feature type="transmembrane region" description="Helical" evidence="6">
    <location>
        <begin position="316"/>
        <end position="336"/>
    </location>
</feature>
<keyword evidence="9" id="KW-1185">Reference proteome</keyword>
<dbReference type="eggNOG" id="ENOG502QWAA">
    <property type="taxonomic scope" value="Eukaryota"/>
</dbReference>
<gene>
    <name evidence="8" type="ORF">TSTA_020910</name>
</gene>
<feature type="compositionally biased region" description="Low complexity" evidence="5">
    <location>
        <begin position="240"/>
        <end position="254"/>
    </location>
</feature>
<dbReference type="Pfam" id="PF05462">
    <property type="entry name" value="Dicty_CAR"/>
    <property type="match status" value="1"/>
</dbReference>
<keyword evidence="8" id="KW-0675">Receptor</keyword>
<comment type="subcellular location">
    <subcellularLocation>
        <location evidence="1">Membrane</location>
        <topology evidence="1">Multi-pass membrane protein</topology>
    </subcellularLocation>
</comment>
<dbReference type="PANTHER" id="PTHR23112:SF0">
    <property type="entry name" value="TRANSMEMBRANE PROTEIN 116"/>
    <property type="match status" value="1"/>
</dbReference>
<feature type="transmembrane region" description="Helical" evidence="6">
    <location>
        <begin position="46"/>
        <end position="64"/>
    </location>
</feature>
<dbReference type="PROSITE" id="PS50261">
    <property type="entry name" value="G_PROTEIN_RECEP_F2_4"/>
    <property type="match status" value="1"/>
</dbReference>
<dbReference type="Proteomes" id="UP000001745">
    <property type="component" value="Unassembled WGS sequence"/>
</dbReference>
<dbReference type="RefSeq" id="XP_002484267.1">
    <property type="nucleotide sequence ID" value="XM_002484222.1"/>
</dbReference>
<proteinExistence type="predicted"/>
<evidence type="ECO:0000256" key="6">
    <source>
        <dbReference type="SAM" id="Phobius"/>
    </source>
</evidence>
<feature type="transmembrane region" description="Helical" evidence="6">
    <location>
        <begin position="121"/>
        <end position="141"/>
    </location>
</feature>
<dbReference type="VEuPathDB" id="FungiDB:TSTA_020910"/>
<feature type="domain" description="G-protein coupled receptors family 2 profile 2" evidence="7">
    <location>
        <begin position="11"/>
        <end position="198"/>
    </location>
</feature>
<reference evidence="9" key="1">
    <citation type="journal article" date="2015" name="Genome Announc.">
        <title>Genome sequence of the AIDS-associated pathogen Penicillium marneffei (ATCC18224) and its near taxonomic relative Talaromyces stipitatus (ATCC10500).</title>
        <authorList>
            <person name="Nierman W.C."/>
            <person name="Fedorova-Abrams N.D."/>
            <person name="Andrianopoulos A."/>
        </authorList>
    </citation>
    <scope>NUCLEOTIDE SEQUENCE [LARGE SCALE GENOMIC DNA]</scope>
    <source>
        <strain evidence="9">ATCC 10500 / CBS 375.48 / QM 6759 / NRRL 1006</strain>
    </source>
</reference>
<dbReference type="AlphaFoldDB" id="B8MFP3"/>
<dbReference type="GeneID" id="8109351"/>
<dbReference type="InterPro" id="IPR017981">
    <property type="entry name" value="GPCR_2-like_7TM"/>
</dbReference>